<dbReference type="Proteomes" id="UP001259982">
    <property type="component" value="Unassembled WGS sequence"/>
</dbReference>
<evidence type="ECO:0000313" key="1">
    <source>
        <dbReference type="EMBL" id="MDT0619334.1"/>
    </source>
</evidence>
<dbReference type="RefSeq" id="WP_311659737.1">
    <property type="nucleotide sequence ID" value="NZ_JAVRHY010000013.1"/>
</dbReference>
<organism evidence="1 2">
    <name type="scientific">Spectribacter acetivorans</name>
    <dbReference type="NCBI Taxonomy" id="3075603"/>
    <lineage>
        <taxon>Bacteria</taxon>
        <taxon>Pseudomonadati</taxon>
        <taxon>Pseudomonadota</taxon>
        <taxon>Gammaproteobacteria</taxon>
        <taxon>Salinisphaerales</taxon>
        <taxon>Salinisphaeraceae</taxon>
        <taxon>Spectribacter</taxon>
    </lineage>
</organism>
<reference evidence="1 2" key="1">
    <citation type="submission" date="2023-09" db="EMBL/GenBank/DDBJ databases">
        <authorList>
            <person name="Rey-Velasco X."/>
        </authorList>
    </citation>
    <scope>NUCLEOTIDE SEQUENCE [LARGE SCALE GENOMIC DNA]</scope>
    <source>
        <strain evidence="1 2">P385</strain>
    </source>
</reference>
<accession>A0ABU3BAN2</accession>
<gene>
    <name evidence="1" type="ORF">RM531_12690</name>
</gene>
<sequence>MDDHKMVHMANQIAAYFQAYPEARAREGVLDHIVKFWPPQMRSQLVAFRVGGGEGLHPLVEWAAQELSDANAGAPAGSA</sequence>
<keyword evidence="2" id="KW-1185">Reference proteome</keyword>
<protein>
    <submittedName>
        <fullName evidence="1">Formate dehydrogenase subunit delta</fullName>
    </submittedName>
</protein>
<proteinExistence type="predicted"/>
<dbReference type="Pfam" id="PF11390">
    <property type="entry name" value="FdsD"/>
    <property type="match status" value="1"/>
</dbReference>
<dbReference type="InterPro" id="IPR021074">
    <property type="entry name" value="Formate_DH_dsu"/>
</dbReference>
<evidence type="ECO:0000313" key="2">
    <source>
        <dbReference type="Proteomes" id="UP001259982"/>
    </source>
</evidence>
<dbReference type="EMBL" id="JAVRHY010000013">
    <property type="protein sequence ID" value="MDT0619334.1"/>
    <property type="molecule type" value="Genomic_DNA"/>
</dbReference>
<name>A0ABU3BAN2_9GAMM</name>
<comment type="caution">
    <text evidence="1">The sequence shown here is derived from an EMBL/GenBank/DDBJ whole genome shotgun (WGS) entry which is preliminary data.</text>
</comment>